<proteinExistence type="predicted"/>
<accession>A0A1M3TVD0</accession>
<protein>
    <submittedName>
        <fullName evidence="1">Uncharacterized protein</fullName>
    </submittedName>
</protein>
<evidence type="ECO:0000313" key="1">
    <source>
        <dbReference type="EMBL" id="OJZ90828.1"/>
    </source>
</evidence>
<name>A0A1M3TVD0_ASPLC</name>
<evidence type="ECO:0000313" key="2">
    <source>
        <dbReference type="Proteomes" id="UP000184063"/>
    </source>
</evidence>
<sequence length="604" mass="68103">MGYFASQRPNRFGYLLHWRRTVPKLVPRVQLMVEIGDDLLYTSSVFDHMKASNLPMQVSWVGIFTAIFDTIAYRCLRAEIEVKFGKTSNRILDDSKREVHQFAQMRNRNWCFLARQGLYDYHKGESPKLINCVHRFAGYHSKFIPDAGHWHETLDGVNFHGKEESESNHGVHMGNDPEIGESSFPFVSANSPCLQVSREEICALAIILGMNLRSGKTCSPDSLSGVGGFGLSLSAAASPELHWRLRIVQTSRRPRHEPSAGSGYSILFAKFLACGSIPFARANSEEGLDWIKSVYIPYQDSLEGIKRGANFSDKPSFTEIFHGIDYLTRLPASESAMVWSYIPENHEDVLDGDLQLENTASCGMIKTDNKVAGTWPQAVSGIAFGGLVPQTTKEIQEAVQFTVSGLPAIFDNPHYEGNKCDHWLNELEMLINECHRQSSESNLFGNYVKRRAEDYPNEGTNYMLTCYDTRDTAAVFGRYMTLIEHLIAVCSPTESLEDIQKEVTIYIQRSYLTAVREKRQQKEDSDQWSKCPQCLGQTVKNVRESYGASGTLNRDNIARIICCIIAAWADNVQNVRLYVRRTEDAVSDDVTSFMEDLPPFLALS</sequence>
<dbReference type="OrthoDB" id="4526966at2759"/>
<reference evidence="2" key="1">
    <citation type="journal article" date="2017" name="Genome Biol.">
        <title>Comparative genomics reveals high biological diversity and specific adaptations in the industrially and medically important fungal genus Aspergillus.</title>
        <authorList>
            <person name="de Vries R.P."/>
            <person name="Riley R."/>
            <person name="Wiebenga A."/>
            <person name="Aguilar-Osorio G."/>
            <person name="Amillis S."/>
            <person name="Uchima C.A."/>
            <person name="Anderluh G."/>
            <person name="Asadollahi M."/>
            <person name="Askin M."/>
            <person name="Barry K."/>
            <person name="Battaglia E."/>
            <person name="Bayram O."/>
            <person name="Benocci T."/>
            <person name="Braus-Stromeyer S.A."/>
            <person name="Caldana C."/>
            <person name="Canovas D."/>
            <person name="Cerqueira G.C."/>
            <person name="Chen F."/>
            <person name="Chen W."/>
            <person name="Choi C."/>
            <person name="Clum A."/>
            <person name="Dos Santos R.A."/>
            <person name="Damasio A.R."/>
            <person name="Diallinas G."/>
            <person name="Emri T."/>
            <person name="Fekete E."/>
            <person name="Flipphi M."/>
            <person name="Freyberg S."/>
            <person name="Gallo A."/>
            <person name="Gournas C."/>
            <person name="Habgood R."/>
            <person name="Hainaut M."/>
            <person name="Harispe M.L."/>
            <person name="Henrissat B."/>
            <person name="Hilden K.S."/>
            <person name="Hope R."/>
            <person name="Hossain A."/>
            <person name="Karabika E."/>
            <person name="Karaffa L."/>
            <person name="Karanyi Z."/>
            <person name="Krasevec N."/>
            <person name="Kuo A."/>
            <person name="Kusch H."/>
            <person name="LaButti K."/>
            <person name="Lagendijk E.L."/>
            <person name="Lapidus A."/>
            <person name="Levasseur A."/>
            <person name="Lindquist E."/>
            <person name="Lipzen A."/>
            <person name="Logrieco A.F."/>
            <person name="MacCabe A."/>
            <person name="Maekelae M.R."/>
            <person name="Malavazi I."/>
            <person name="Melin P."/>
            <person name="Meyer V."/>
            <person name="Mielnichuk N."/>
            <person name="Miskei M."/>
            <person name="Molnar A.P."/>
            <person name="Mule G."/>
            <person name="Ngan C.Y."/>
            <person name="Orejas M."/>
            <person name="Orosz E."/>
            <person name="Ouedraogo J.P."/>
            <person name="Overkamp K.M."/>
            <person name="Park H.-S."/>
            <person name="Perrone G."/>
            <person name="Piumi F."/>
            <person name="Punt P.J."/>
            <person name="Ram A.F."/>
            <person name="Ramon A."/>
            <person name="Rauscher S."/>
            <person name="Record E."/>
            <person name="Riano-Pachon D.M."/>
            <person name="Robert V."/>
            <person name="Roehrig J."/>
            <person name="Ruller R."/>
            <person name="Salamov A."/>
            <person name="Salih N.S."/>
            <person name="Samson R.A."/>
            <person name="Sandor E."/>
            <person name="Sanguinetti M."/>
            <person name="Schuetze T."/>
            <person name="Sepcic K."/>
            <person name="Shelest E."/>
            <person name="Sherlock G."/>
            <person name="Sophianopoulou V."/>
            <person name="Squina F.M."/>
            <person name="Sun H."/>
            <person name="Susca A."/>
            <person name="Todd R.B."/>
            <person name="Tsang A."/>
            <person name="Unkles S.E."/>
            <person name="van de Wiele N."/>
            <person name="van Rossen-Uffink D."/>
            <person name="Oliveira J.V."/>
            <person name="Vesth T.C."/>
            <person name="Visser J."/>
            <person name="Yu J.-H."/>
            <person name="Zhou M."/>
            <person name="Andersen M.R."/>
            <person name="Archer D.B."/>
            <person name="Baker S.E."/>
            <person name="Benoit I."/>
            <person name="Brakhage A.A."/>
            <person name="Braus G.H."/>
            <person name="Fischer R."/>
            <person name="Frisvad J.C."/>
            <person name="Goldman G.H."/>
            <person name="Houbraken J."/>
            <person name="Oakley B."/>
            <person name="Pocsi I."/>
            <person name="Scazzocchio C."/>
            <person name="Seiboth B."/>
            <person name="vanKuyk P.A."/>
            <person name="Wortman J."/>
            <person name="Dyer P.S."/>
            <person name="Grigoriev I.V."/>
        </authorList>
    </citation>
    <scope>NUCLEOTIDE SEQUENCE [LARGE SCALE GENOMIC DNA]</scope>
    <source>
        <strain evidence="2">CBS 106.47</strain>
    </source>
</reference>
<organism evidence="1 2">
    <name type="scientific">Aspergillus luchuensis (strain CBS 106.47)</name>
    <dbReference type="NCBI Taxonomy" id="1137211"/>
    <lineage>
        <taxon>Eukaryota</taxon>
        <taxon>Fungi</taxon>
        <taxon>Dikarya</taxon>
        <taxon>Ascomycota</taxon>
        <taxon>Pezizomycotina</taxon>
        <taxon>Eurotiomycetes</taxon>
        <taxon>Eurotiomycetidae</taxon>
        <taxon>Eurotiales</taxon>
        <taxon>Aspergillaceae</taxon>
        <taxon>Aspergillus</taxon>
        <taxon>Aspergillus subgen. Circumdati</taxon>
    </lineage>
</organism>
<dbReference type="Proteomes" id="UP000184063">
    <property type="component" value="Unassembled WGS sequence"/>
</dbReference>
<gene>
    <name evidence="1" type="ORF">ASPFODRAFT_437045</name>
</gene>
<dbReference type="EMBL" id="KV878237">
    <property type="protein sequence ID" value="OJZ90828.1"/>
    <property type="molecule type" value="Genomic_DNA"/>
</dbReference>
<dbReference type="AlphaFoldDB" id="A0A1M3TVD0"/>
<dbReference type="VEuPathDB" id="FungiDB:ASPFODRAFT_437045"/>